<protein>
    <submittedName>
        <fullName evidence="1">Uncharacterized protein</fullName>
    </submittedName>
</protein>
<keyword evidence="2" id="KW-1185">Reference proteome</keyword>
<accession>C6PSE7</accession>
<evidence type="ECO:0000313" key="2">
    <source>
        <dbReference type="Proteomes" id="UP000004198"/>
    </source>
</evidence>
<reference evidence="1 2" key="1">
    <citation type="submission" date="2009-06" db="EMBL/GenBank/DDBJ databases">
        <title>The draft genome of Clostridium carboxidivorans P7.</title>
        <authorList>
            <consortium name="US DOE Joint Genome Institute (JGI-PGF)"/>
            <person name="Lucas S."/>
            <person name="Copeland A."/>
            <person name="Lapidus A."/>
            <person name="Glavina del Rio T."/>
            <person name="Tice H."/>
            <person name="Bruce D."/>
            <person name="Goodwin L."/>
            <person name="Pitluck S."/>
            <person name="Larimer F."/>
            <person name="Land M.L."/>
            <person name="Hauser L."/>
            <person name="Hemme C.L."/>
        </authorList>
    </citation>
    <scope>NUCLEOTIDE SEQUENCE [LARGE SCALE GENOMIC DNA]</scope>
    <source>
        <strain evidence="1 2">P7</strain>
    </source>
</reference>
<comment type="caution">
    <text evidence="1">The sequence shown here is derived from an EMBL/GenBank/DDBJ whole genome shotgun (WGS) entry which is preliminary data.</text>
</comment>
<name>C6PSE7_9CLOT</name>
<dbReference type="EMBL" id="ACVI01000022">
    <property type="protein sequence ID" value="EET87825.1"/>
    <property type="molecule type" value="Genomic_DNA"/>
</dbReference>
<gene>
    <name evidence="1" type="ORF">CcarbDRAFT_1714</name>
</gene>
<evidence type="ECO:0000313" key="1">
    <source>
        <dbReference type="EMBL" id="EET87825.1"/>
    </source>
</evidence>
<organism evidence="1 2">
    <name type="scientific">Clostridium carboxidivorans P7</name>
    <dbReference type="NCBI Taxonomy" id="536227"/>
    <lineage>
        <taxon>Bacteria</taxon>
        <taxon>Bacillati</taxon>
        <taxon>Bacillota</taxon>
        <taxon>Clostridia</taxon>
        <taxon>Eubacteriales</taxon>
        <taxon>Clostridiaceae</taxon>
        <taxon>Clostridium</taxon>
    </lineage>
</organism>
<dbReference type="AlphaFoldDB" id="C6PSE7"/>
<sequence>MGWNIVSQNTEEVIDRNPDTYVKRAERALSKGCMDEAVREVDSAIQYCDSKQKKSLSL</sequence>
<dbReference type="Proteomes" id="UP000004198">
    <property type="component" value="Unassembled WGS sequence"/>
</dbReference>
<proteinExistence type="predicted"/>
<dbReference type="RefSeq" id="WP_007060599.1">
    <property type="nucleotide sequence ID" value="NZ_ACVI01000022.1"/>
</dbReference>